<protein>
    <submittedName>
        <fullName evidence="2">DUF4440 domain-containing protein</fullName>
    </submittedName>
</protein>
<proteinExistence type="predicted"/>
<dbReference type="SUPFAM" id="SSF54427">
    <property type="entry name" value="NTF2-like"/>
    <property type="match status" value="1"/>
</dbReference>
<evidence type="ECO:0000259" key="1">
    <source>
        <dbReference type="Pfam" id="PF14534"/>
    </source>
</evidence>
<reference evidence="2 3" key="1">
    <citation type="submission" date="2017-08" db="EMBL/GenBank/DDBJ databases">
        <title>Infants hospitalized years apart are colonized by the same room-sourced microbial strains.</title>
        <authorList>
            <person name="Brooks B."/>
            <person name="Olm M.R."/>
            <person name="Firek B.A."/>
            <person name="Baker R."/>
            <person name="Thomas B.C."/>
            <person name="Morowitz M.J."/>
            <person name="Banfield J.F."/>
        </authorList>
    </citation>
    <scope>NUCLEOTIDE SEQUENCE [LARGE SCALE GENOMIC DNA]</scope>
    <source>
        <strain evidence="2">S2_018_000_R2_101</strain>
    </source>
</reference>
<dbReference type="InterPro" id="IPR032710">
    <property type="entry name" value="NTF2-like_dom_sf"/>
</dbReference>
<feature type="non-terminal residue" evidence="2">
    <location>
        <position position="154"/>
    </location>
</feature>
<comment type="caution">
    <text evidence="2">The sequence shown here is derived from an EMBL/GenBank/DDBJ whole genome shotgun (WGS) entry which is preliminary data.</text>
</comment>
<evidence type="ECO:0000313" key="2">
    <source>
        <dbReference type="EMBL" id="PZO91687.1"/>
    </source>
</evidence>
<dbReference type="Pfam" id="PF14534">
    <property type="entry name" value="DUF4440"/>
    <property type="match status" value="1"/>
</dbReference>
<dbReference type="Gene3D" id="3.10.450.50">
    <property type="match status" value="1"/>
</dbReference>
<dbReference type="AlphaFoldDB" id="A0A2W5AEX0"/>
<evidence type="ECO:0000313" key="3">
    <source>
        <dbReference type="Proteomes" id="UP000249066"/>
    </source>
</evidence>
<dbReference type="InterPro" id="IPR027843">
    <property type="entry name" value="DUF4440"/>
</dbReference>
<feature type="domain" description="DUF4440" evidence="1">
    <location>
        <begin position="25"/>
        <end position="144"/>
    </location>
</feature>
<dbReference type="EMBL" id="QFNN01000006">
    <property type="protein sequence ID" value="PZO91687.1"/>
    <property type="molecule type" value="Genomic_DNA"/>
</dbReference>
<name>A0A2W5AEX0_9SPHN</name>
<accession>A0A2W5AEX0</accession>
<organism evidence="2 3">
    <name type="scientific">Sphingomonas sanxanigenens</name>
    <dbReference type="NCBI Taxonomy" id="397260"/>
    <lineage>
        <taxon>Bacteria</taxon>
        <taxon>Pseudomonadati</taxon>
        <taxon>Pseudomonadota</taxon>
        <taxon>Alphaproteobacteria</taxon>
        <taxon>Sphingomonadales</taxon>
        <taxon>Sphingomonadaceae</taxon>
        <taxon>Sphingomonas</taxon>
    </lineage>
</organism>
<sequence>MLSLLLAAAAIQIPAEPDLTRQIAASDTALFDIYFNRCQPDVLRTMVTPDIEFYHDKGGVVSRDATAFVADYDRSCHEKLKPDAWRSRRELVAASLRVSPVPGYGAIEEGDHRFYERQGDGPEKLVGEAHFVIVWALAPGGWQMARVLSYGHRP</sequence>
<dbReference type="Proteomes" id="UP000249066">
    <property type="component" value="Unassembled WGS sequence"/>
</dbReference>
<gene>
    <name evidence="2" type="ORF">DI623_02310</name>
</gene>